<comment type="similarity">
    <text evidence="8 9">Belongs to the TRAP transporter small permease family.</text>
</comment>
<evidence type="ECO:0000256" key="7">
    <source>
        <dbReference type="ARBA" id="ARBA00023136"/>
    </source>
</evidence>
<feature type="transmembrane region" description="Helical" evidence="9">
    <location>
        <begin position="24"/>
        <end position="45"/>
    </location>
</feature>
<organism evidence="11 12">
    <name type="scientific">Marinobacterium aestuarii</name>
    <dbReference type="NCBI Taxonomy" id="1821621"/>
    <lineage>
        <taxon>Bacteria</taxon>
        <taxon>Pseudomonadati</taxon>
        <taxon>Pseudomonadota</taxon>
        <taxon>Gammaproteobacteria</taxon>
        <taxon>Oceanospirillales</taxon>
        <taxon>Oceanospirillaceae</taxon>
        <taxon>Marinobacterium</taxon>
    </lineage>
</organism>
<keyword evidence="7 9" id="KW-0472">Membrane</keyword>
<keyword evidence="3" id="KW-1003">Cell membrane</keyword>
<reference evidence="11 12" key="2">
    <citation type="journal article" date="2018" name="Int. J. Syst. Evol. Microbiol.">
        <title>Marinobacterium aestuarii sp. nov., a benzene-degrading marine bacterium isolated from estuary sediment.</title>
        <authorList>
            <person name="Bae S.S."/>
            <person name="Jung J."/>
            <person name="Chung D."/>
            <person name="Baek K."/>
        </authorList>
    </citation>
    <scope>NUCLEOTIDE SEQUENCE [LARGE SCALE GENOMIC DNA]</scope>
    <source>
        <strain evidence="11 12">ST58-10</strain>
    </source>
</reference>
<comment type="subunit">
    <text evidence="9">The complex comprises the extracytoplasmic solute receptor protein and the two transmembrane proteins.</text>
</comment>
<gene>
    <name evidence="11" type="ORF">A8C75_22505</name>
</gene>
<evidence type="ECO:0000256" key="1">
    <source>
        <dbReference type="ARBA" id="ARBA00004429"/>
    </source>
</evidence>
<dbReference type="Proteomes" id="UP000078070">
    <property type="component" value="Chromosome"/>
</dbReference>
<dbReference type="InterPro" id="IPR055348">
    <property type="entry name" value="DctQ"/>
</dbReference>
<dbReference type="OrthoDB" id="9795655at2"/>
<evidence type="ECO:0000256" key="6">
    <source>
        <dbReference type="ARBA" id="ARBA00022989"/>
    </source>
</evidence>
<evidence type="ECO:0000259" key="10">
    <source>
        <dbReference type="Pfam" id="PF04290"/>
    </source>
</evidence>
<reference evidence="12" key="1">
    <citation type="submission" date="2016-05" db="EMBL/GenBank/DDBJ databases">
        <authorList>
            <person name="Baek K."/>
            <person name="Yang S.-J."/>
        </authorList>
    </citation>
    <scope>NUCLEOTIDE SEQUENCE [LARGE SCALE GENOMIC DNA]</scope>
    <source>
        <strain evidence="12">ST58-10</strain>
    </source>
</reference>
<accession>A0A1A9F427</accession>
<dbReference type="GO" id="GO:0005886">
    <property type="term" value="C:plasma membrane"/>
    <property type="evidence" value="ECO:0007669"/>
    <property type="project" value="UniProtKB-SubCell"/>
</dbReference>
<feature type="transmembrane region" description="Helical" evidence="9">
    <location>
        <begin position="94"/>
        <end position="117"/>
    </location>
</feature>
<comment type="subcellular location">
    <subcellularLocation>
        <location evidence="1 9">Cell inner membrane</location>
        <topology evidence="1 9">Multi-pass membrane protein</topology>
    </subcellularLocation>
</comment>
<evidence type="ECO:0000256" key="3">
    <source>
        <dbReference type="ARBA" id="ARBA00022475"/>
    </source>
</evidence>
<feature type="transmembrane region" description="Helical" evidence="9">
    <location>
        <begin position="57"/>
        <end position="73"/>
    </location>
</feature>
<dbReference type="PANTHER" id="PTHR35011:SF4">
    <property type="entry name" value="SLL1102 PROTEIN"/>
    <property type="match status" value="1"/>
</dbReference>
<keyword evidence="6 9" id="KW-1133">Transmembrane helix</keyword>
<comment type="function">
    <text evidence="9">Part of the tripartite ATP-independent periplasmic (TRAP) transport system.</text>
</comment>
<dbReference type="RefSeq" id="WP_067386749.1">
    <property type="nucleotide sequence ID" value="NZ_CP015839.1"/>
</dbReference>
<protein>
    <recommendedName>
        <fullName evidence="9">TRAP transporter small permease protein</fullName>
    </recommendedName>
</protein>
<keyword evidence="5 9" id="KW-0812">Transmembrane</keyword>
<evidence type="ECO:0000256" key="5">
    <source>
        <dbReference type="ARBA" id="ARBA00022692"/>
    </source>
</evidence>
<keyword evidence="2 9" id="KW-0813">Transport</keyword>
<evidence type="ECO:0000256" key="4">
    <source>
        <dbReference type="ARBA" id="ARBA00022519"/>
    </source>
</evidence>
<evidence type="ECO:0000313" key="12">
    <source>
        <dbReference type="Proteomes" id="UP000078070"/>
    </source>
</evidence>
<dbReference type="InterPro" id="IPR007387">
    <property type="entry name" value="TRAP_DctQ"/>
</dbReference>
<name>A0A1A9F427_9GAMM</name>
<comment type="caution">
    <text evidence="9">Lacks conserved residue(s) required for the propagation of feature annotation.</text>
</comment>
<feature type="domain" description="Tripartite ATP-independent periplasmic transporters DctQ component" evidence="10">
    <location>
        <begin position="32"/>
        <end position="164"/>
    </location>
</feature>
<dbReference type="KEGG" id="mars:A8C75_22505"/>
<dbReference type="AlphaFoldDB" id="A0A1A9F427"/>
<evidence type="ECO:0000256" key="9">
    <source>
        <dbReference type="RuleBase" id="RU369079"/>
    </source>
</evidence>
<keyword evidence="4 9" id="KW-0997">Cell inner membrane</keyword>
<dbReference type="STRING" id="1821621.A8C75_22505"/>
<evidence type="ECO:0000313" key="11">
    <source>
        <dbReference type="EMBL" id="ANG64977.1"/>
    </source>
</evidence>
<evidence type="ECO:0000256" key="8">
    <source>
        <dbReference type="ARBA" id="ARBA00038436"/>
    </source>
</evidence>
<sequence length="183" mass="20702">MSSFSSINRLVQMLDCFSEWSGRIISWLTLFMVLTTFVVVVMRYLFNVGNIAVQESIIYMHSFVFLLGAAYTLKHDGHVRVDIFYRPLSERGKAWINLFGTLALLMPVSIFILVISWEYVATSWGQLEGSQEAGGIPYRYLLKSTLILMPIMMIMQGIADLGRCLLVLCGQGHLLPSDEEHGL</sequence>
<evidence type="ECO:0000256" key="2">
    <source>
        <dbReference type="ARBA" id="ARBA00022448"/>
    </source>
</evidence>
<dbReference type="PANTHER" id="PTHR35011">
    <property type="entry name" value="2,3-DIKETO-L-GULONATE TRAP TRANSPORTER SMALL PERMEASE PROTEIN YIAM"/>
    <property type="match status" value="1"/>
</dbReference>
<dbReference type="GO" id="GO:0022857">
    <property type="term" value="F:transmembrane transporter activity"/>
    <property type="evidence" value="ECO:0007669"/>
    <property type="project" value="UniProtKB-UniRule"/>
</dbReference>
<dbReference type="EMBL" id="CP015839">
    <property type="protein sequence ID" value="ANG64977.1"/>
    <property type="molecule type" value="Genomic_DNA"/>
</dbReference>
<proteinExistence type="inferred from homology"/>
<keyword evidence="12" id="KW-1185">Reference proteome</keyword>
<dbReference type="Pfam" id="PF04290">
    <property type="entry name" value="DctQ"/>
    <property type="match status" value="1"/>
</dbReference>